<evidence type="ECO:0000256" key="1">
    <source>
        <dbReference type="SAM" id="SignalP"/>
    </source>
</evidence>
<dbReference type="STRING" id="1035707.SAMN05216552_100298"/>
<name>A0A1I7FKH0_9BURK</name>
<accession>A0A1I7FKH0</accession>
<feature type="signal peptide" evidence="1">
    <location>
        <begin position="1"/>
        <end position="22"/>
    </location>
</feature>
<dbReference type="RefSeq" id="WP_093553217.1">
    <property type="nucleotide sequence ID" value="NZ_FPBO01000002.1"/>
</dbReference>
<feature type="chain" id="PRO_5011722988" description="Redoxin domain-containing protein" evidence="1">
    <location>
        <begin position="23"/>
        <end position="161"/>
    </location>
</feature>
<dbReference type="InterPro" id="IPR036249">
    <property type="entry name" value="Thioredoxin-like_sf"/>
</dbReference>
<protein>
    <recommendedName>
        <fullName evidence="4">Redoxin domain-containing protein</fullName>
    </recommendedName>
</protein>
<dbReference type="SUPFAM" id="SSF52833">
    <property type="entry name" value="Thioredoxin-like"/>
    <property type="match status" value="1"/>
</dbReference>
<reference evidence="3" key="1">
    <citation type="submission" date="2016-10" db="EMBL/GenBank/DDBJ databases">
        <authorList>
            <person name="Varghese N."/>
            <person name="Submissions S."/>
        </authorList>
    </citation>
    <scope>NUCLEOTIDE SEQUENCE [LARGE SCALE GENOMIC DNA]</scope>
    <source>
        <strain evidence="3">CGMCC 1.11014</strain>
    </source>
</reference>
<dbReference type="EMBL" id="FPBO01000002">
    <property type="protein sequence ID" value="SFU36546.1"/>
    <property type="molecule type" value="Genomic_DNA"/>
</dbReference>
<evidence type="ECO:0008006" key="4">
    <source>
        <dbReference type="Google" id="ProtNLM"/>
    </source>
</evidence>
<gene>
    <name evidence="2" type="ORF">SAMN05216552_100298</name>
</gene>
<dbReference type="AlphaFoldDB" id="A0A1I7FKH0"/>
<proteinExistence type="predicted"/>
<evidence type="ECO:0000313" key="2">
    <source>
        <dbReference type="EMBL" id="SFU36546.1"/>
    </source>
</evidence>
<dbReference type="Gene3D" id="3.40.30.10">
    <property type="entry name" value="Glutaredoxin"/>
    <property type="match status" value="1"/>
</dbReference>
<organism evidence="2 3">
    <name type="scientific">Pseudoduganella namucuonensis</name>
    <dbReference type="NCBI Taxonomy" id="1035707"/>
    <lineage>
        <taxon>Bacteria</taxon>
        <taxon>Pseudomonadati</taxon>
        <taxon>Pseudomonadota</taxon>
        <taxon>Betaproteobacteria</taxon>
        <taxon>Burkholderiales</taxon>
        <taxon>Oxalobacteraceae</taxon>
        <taxon>Telluria group</taxon>
        <taxon>Pseudoduganella</taxon>
    </lineage>
</organism>
<keyword evidence="3" id="KW-1185">Reference proteome</keyword>
<dbReference type="OrthoDB" id="5956088at2"/>
<dbReference type="Proteomes" id="UP000199391">
    <property type="component" value="Unassembled WGS sequence"/>
</dbReference>
<evidence type="ECO:0000313" key="3">
    <source>
        <dbReference type="Proteomes" id="UP000199391"/>
    </source>
</evidence>
<sequence>MKKTIRLLAGCLLTLLTASAHAAQPIQPFEADGMARILAGQKGKPFVLVVWSLDCGYCLASLTHLAREKRKHKSLKVVTLATDTLSDERNAAMMQKKLKAAGIASEAWAFGAAPPEQLRYAIDGKWHGELPRSYWFDGRGGKVAHSGVIAPEVIARLMPRS</sequence>
<keyword evidence="1" id="KW-0732">Signal</keyword>